<accession>A0AAE3YCY0</accession>
<evidence type="ECO:0000256" key="4">
    <source>
        <dbReference type="ARBA" id="ARBA00023125"/>
    </source>
</evidence>
<organism evidence="6 7">
    <name type="scientific">Falsarthrobacter nasiphocae</name>
    <dbReference type="NCBI Taxonomy" id="189863"/>
    <lineage>
        <taxon>Bacteria</taxon>
        <taxon>Bacillati</taxon>
        <taxon>Actinomycetota</taxon>
        <taxon>Actinomycetes</taxon>
        <taxon>Micrococcales</taxon>
        <taxon>Micrococcaceae</taxon>
        <taxon>Falsarthrobacter</taxon>
    </lineage>
</organism>
<comment type="caution">
    <text evidence="6">The sequence shown here is derived from an EMBL/GenBank/DDBJ whole genome shotgun (WGS) entry which is preliminary data.</text>
</comment>
<evidence type="ECO:0008006" key="8">
    <source>
        <dbReference type="Google" id="ProtNLM"/>
    </source>
</evidence>
<name>A0AAE3YCY0_9MICC</name>
<dbReference type="GO" id="GO:0003677">
    <property type="term" value="F:DNA binding"/>
    <property type="evidence" value="ECO:0007669"/>
    <property type="project" value="UniProtKB-KW"/>
</dbReference>
<evidence type="ECO:0000256" key="1">
    <source>
        <dbReference type="ARBA" id="ARBA00002190"/>
    </source>
</evidence>
<keyword evidence="7" id="KW-1185">Reference proteome</keyword>
<proteinExistence type="inferred from homology"/>
<evidence type="ECO:0000256" key="3">
    <source>
        <dbReference type="ARBA" id="ARBA00022578"/>
    </source>
</evidence>
<keyword evidence="4" id="KW-0238">DNA-binding</keyword>
<protein>
    <recommendedName>
        <fullName evidence="8">Mutator family transposase</fullName>
    </recommendedName>
</protein>
<dbReference type="Pfam" id="PF00872">
    <property type="entry name" value="Transposase_mut"/>
    <property type="match status" value="1"/>
</dbReference>
<reference evidence="6" key="1">
    <citation type="submission" date="2023-07" db="EMBL/GenBank/DDBJ databases">
        <title>Sequencing the genomes of 1000 actinobacteria strains.</title>
        <authorList>
            <person name="Klenk H.-P."/>
        </authorList>
    </citation>
    <scope>NUCLEOTIDE SEQUENCE</scope>
    <source>
        <strain evidence="6">DSM 13988</strain>
    </source>
</reference>
<evidence type="ECO:0000256" key="2">
    <source>
        <dbReference type="ARBA" id="ARBA00010961"/>
    </source>
</evidence>
<gene>
    <name evidence="6" type="ORF">J2S35_000059</name>
</gene>
<dbReference type="EMBL" id="JAVDUI010000001">
    <property type="protein sequence ID" value="MDR6891119.1"/>
    <property type="molecule type" value="Genomic_DNA"/>
</dbReference>
<evidence type="ECO:0000313" key="7">
    <source>
        <dbReference type="Proteomes" id="UP001247307"/>
    </source>
</evidence>
<dbReference type="Proteomes" id="UP001247307">
    <property type="component" value="Unassembled WGS sequence"/>
</dbReference>
<evidence type="ECO:0000256" key="5">
    <source>
        <dbReference type="ARBA" id="ARBA00023172"/>
    </source>
</evidence>
<sequence>MIASTPSGIVVNWVWARAETRASWQDLIEGLPAPEYVVIDGAGGMRSALSTMWPSTKVQRCLFHVHASVRRHLTSRPRLPAGRELFALSTAVGRLNTPEQARAWTLELQDWNQRWGRFLQERTRYPDGTVGFTHERLRRARHALNSVVGNGTAFTYLADRRVPRTTSWHEGGINAQLRALLRLHRGMPLAHRMRALDWWLALHGPAPLNLKELLMTSRPVPDVPETDAQMWEATGRPMTYGTGWQRYEPAEEG</sequence>
<evidence type="ECO:0000313" key="6">
    <source>
        <dbReference type="EMBL" id="MDR6891119.1"/>
    </source>
</evidence>
<keyword evidence="5" id="KW-0233">DNA recombination</keyword>
<dbReference type="InterPro" id="IPR001207">
    <property type="entry name" value="Transposase_mutator"/>
</dbReference>
<comment type="similarity">
    <text evidence="2">Belongs to the transposase mutator family.</text>
</comment>
<dbReference type="GO" id="GO:0006313">
    <property type="term" value="P:DNA transposition"/>
    <property type="evidence" value="ECO:0007669"/>
    <property type="project" value="InterPro"/>
</dbReference>
<comment type="function">
    <text evidence="1">Required for the transposition of the insertion element.</text>
</comment>
<dbReference type="GO" id="GO:0004803">
    <property type="term" value="F:transposase activity"/>
    <property type="evidence" value="ECO:0007669"/>
    <property type="project" value="InterPro"/>
</dbReference>
<dbReference type="AlphaFoldDB" id="A0AAE3YCY0"/>
<keyword evidence="3" id="KW-0815">Transposition</keyword>